<accession>A0A1J1GPJ7</accession>
<dbReference type="RefSeq" id="XP_028527183.1">
    <property type="nucleotide sequence ID" value="XM_028670430.1"/>
</dbReference>
<evidence type="ECO:0000259" key="4">
    <source>
        <dbReference type="PROSITE" id="PS51194"/>
    </source>
</evidence>
<feature type="region of interest" description="Disordered" evidence="2">
    <location>
        <begin position="260"/>
        <end position="280"/>
    </location>
</feature>
<feature type="compositionally biased region" description="Acidic residues" evidence="2">
    <location>
        <begin position="1286"/>
        <end position="1295"/>
    </location>
</feature>
<dbReference type="InterPro" id="IPR049730">
    <property type="entry name" value="SNF2/RAD54-like_C"/>
</dbReference>
<feature type="region of interest" description="Disordered" evidence="2">
    <location>
        <begin position="1602"/>
        <end position="1652"/>
    </location>
</feature>
<dbReference type="InterPro" id="IPR001650">
    <property type="entry name" value="Helicase_C-like"/>
</dbReference>
<evidence type="ECO:0000256" key="1">
    <source>
        <dbReference type="ARBA" id="ARBA00022801"/>
    </source>
</evidence>
<feature type="region of interest" description="Disordered" evidence="2">
    <location>
        <begin position="1035"/>
        <end position="1072"/>
    </location>
</feature>
<proteinExistence type="predicted"/>
<reference evidence="5" key="1">
    <citation type="submission" date="2015-04" db="EMBL/GenBank/DDBJ databases">
        <authorList>
            <consortium name="Pathogen Informatics"/>
        </authorList>
    </citation>
    <scope>NUCLEOTIDE SEQUENCE [LARGE SCALE GENOMIC DNA]</scope>
    <source>
        <strain evidence="5">8A</strain>
    </source>
</reference>
<feature type="region of interest" description="Disordered" evidence="2">
    <location>
        <begin position="1277"/>
        <end position="1301"/>
    </location>
</feature>
<dbReference type="PROSITE" id="PS51192">
    <property type="entry name" value="HELICASE_ATP_BIND_1"/>
    <property type="match status" value="1"/>
</dbReference>
<dbReference type="Pfam" id="PF00176">
    <property type="entry name" value="SNF2-rel_dom"/>
    <property type="match status" value="1"/>
</dbReference>
<protein>
    <submittedName>
        <fullName evidence="5">DEAD/DEAH box helicase, putative</fullName>
    </submittedName>
</protein>
<dbReference type="GO" id="GO:0005524">
    <property type="term" value="F:ATP binding"/>
    <property type="evidence" value="ECO:0007669"/>
    <property type="project" value="InterPro"/>
</dbReference>
<feature type="compositionally biased region" description="Low complexity" evidence="2">
    <location>
        <begin position="260"/>
        <end position="277"/>
    </location>
</feature>
<evidence type="ECO:0000259" key="3">
    <source>
        <dbReference type="PROSITE" id="PS51192"/>
    </source>
</evidence>
<keyword evidence="6" id="KW-1185">Reference proteome</keyword>
<sequence>MNNSSDFIDTNKFSDTIFKVSKEIPTENLCKNMIKKNKKDIVCTMSKNFIYDKIHKEEIAYNNMENIEEKGHNANVTCEINENAEEEINENMLNSMNENANIEKVGITEPVDNSDFHEYIYISEHLKIRKDNKIFVTRALNDYINEYISIIYMYSNSFIKNKNKKEDTLVNLGLKLKYLRYKDNIKKKKKKEKRKKLLSCSNVNNKLNNKLTNDELLTHKKLKEFPLKDITSLSSISPFSSSSSNSSFSSKSSEKSSQSSYLISDSSNSDENFSENSETSDEEILKNIEFDEEELSELKKLEKAKNVYFKYVDQIFVRYDMMTNFNLGFFENLINTAFNFSSLLKTKDKIESSMMEIRNFFSDKDNIKKIELNQKKLRTDVINSMFGFHIINESQPMKIPIKCMNSSKYKNQPISNIFAYKSRANKNRVDTVFDKLYDIKEEKKINKRETTKKVLDKNKVELTFNQDAKKIDIVVKNNLEEYIKNIQKNSQIHNKMTSLKQYILTSNWNDLKKHNNYIFLFNEEKRRNKISIAKLCYNQMKAVEQKRRVILEKEEKERMRLLKENDMDAYIKLIKTAKNKRLQELLDITDEFLNNMSKCVLHQKKDTFNEKKDDDIEDKICYEENTKNMQQSNYKNAREKYYNVSHTVKEKVKQPSILIGGTLMKYQLEGLEWLISLYNNNLHGILADEMGLGKTIQTISLFAYLKEFKNNIKVKNLIIVPLSTLPNWLSEFSRWCPSLNVITYRGTKLERKNIAKQLIESNFDICLTTFDFVIKEKTSLMKISWNYIVVDEGHRMKNNKSRFHSILSEFKSKYRVLLTGTPLQNNLSELWSLLNFLLPKIFSSCVDFEKWFVRPLHNEKDIYETITEEEQLLIINRLHSVLLPFMLRRVKKDVLKSLPKKYEYNVHIELSLYQKILYKQIQTKGFKQVNNNGSITTKNFQNIVMQLRKIVNHPYLFLYDYEIDDMMIKCSGKFEVLDRMLPKLLKFKHKVLIFSQMTKLMNILCDYLEFRGYKYHRLDGNIGLQERKKIIDEFNKTGNVQDNSNDENKNEDNDRREYENSNESISRYENQNKESIIKNNEKDCNNKSNCGNKDTMIFILSTRSGSLGLNLQTADTVIIFDSDFNPHQDIQAMCRCHRIGQKNVVKVFRFITLSGVEQLVFKKAQHKLSINDKVIQAGLFNKIYNDEDRQNKLKNIIQRNQNSDITLQPTNPLLLNYYMGRNEEELEYFLNFDKNYFGEYYYSLLNSMNHENANHGQFTYMSEDEKEENNPYLKEIKKKEEKDDVYQNEDEETDEIENKEQDLEENEYINEKKGENLNYTISEKKEENKEKKCESIKDKTNVEQNERQYGEMNKEEMIDKDNLKKRKFDNISKYREKYNDEEEIKVENYQSDISNSFNKKLKISMNMIYKKDNKENQSLDEDINMNVNLNENNDVNENEEEDYYSYILKEQNQNEIEKILIKSNKLINKDELPSYLFYEDSNEIHEMNLKRRRKVINANLMEEEKLTEKQFLKLIDSTTSKCSSNEKSFVKIKSTEKKIEYKSESEFSYKKESLNKLENKKEVNNIETPYKIRSLIKKESTIKVNNPYNMRSSSKKEIPYNMKTLSRKENPIDTYSPIGSTNKYSSKKGKRKYNVNETKEEKNKKNKIKKHS</sequence>
<dbReference type="InterPro" id="IPR000330">
    <property type="entry name" value="SNF2_N"/>
</dbReference>
<dbReference type="PROSITE" id="PS51194">
    <property type="entry name" value="HELICASE_CTER"/>
    <property type="match status" value="1"/>
</dbReference>
<dbReference type="GO" id="GO:0004386">
    <property type="term" value="F:helicase activity"/>
    <property type="evidence" value="ECO:0007669"/>
    <property type="project" value="UniProtKB-KW"/>
</dbReference>
<dbReference type="InterPro" id="IPR027417">
    <property type="entry name" value="P-loop_NTPase"/>
</dbReference>
<dbReference type="Pfam" id="PF00271">
    <property type="entry name" value="Helicase_C"/>
    <property type="match status" value="2"/>
</dbReference>
<dbReference type="SMART" id="SM00487">
    <property type="entry name" value="DEXDc"/>
    <property type="match status" value="1"/>
</dbReference>
<evidence type="ECO:0000256" key="2">
    <source>
        <dbReference type="SAM" id="MobiDB-lite"/>
    </source>
</evidence>
<dbReference type="Proteomes" id="UP000220797">
    <property type="component" value="Unassembled WGS sequence"/>
</dbReference>
<feature type="domain" description="Helicase C-terminal" evidence="4">
    <location>
        <begin position="976"/>
        <end position="1204"/>
    </location>
</feature>
<organism evidence="5 6">
    <name type="scientific">Plasmodium gallinaceum</name>
    <dbReference type="NCBI Taxonomy" id="5849"/>
    <lineage>
        <taxon>Eukaryota</taxon>
        <taxon>Sar</taxon>
        <taxon>Alveolata</taxon>
        <taxon>Apicomplexa</taxon>
        <taxon>Aconoidasida</taxon>
        <taxon>Haemosporida</taxon>
        <taxon>Plasmodiidae</taxon>
        <taxon>Plasmodium</taxon>
        <taxon>Plasmodium (Haemamoeba)</taxon>
    </lineage>
</organism>
<dbReference type="OMA" id="CRCHRIG"/>
<dbReference type="Gene3D" id="3.40.50.300">
    <property type="entry name" value="P-loop containing nucleotide triphosphate hydrolases"/>
    <property type="match status" value="2"/>
</dbReference>
<keyword evidence="5" id="KW-0347">Helicase</keyword>
<feature type="compositionally biased region" description="Basic and acidic residues" evidence="2">
    <location>
        <begin position="1046"/>
        <end position="1059"/>
    </location>
</feature>
<evidence type="ECO:0000313" key="5">
    <source>
        <dbReference type="EMBL" id="CRG94362.1"/>
    </source>
</evidence>
<dbReference type="InterPro" id="IPR014001">
    <property type="entry name" value="Helicase_ATP-bd"/>
</dbReference>
<comment type="caution">
    <text evidence="5">The sequence shown here is derived from an EMBL/GenBank/DDBJ whole genome shotgun (WGS) entry which is preliminary data.</text>
</comment>
<keyword evidence="5" id="KW-0547">Nucleotide-binding</keyword>
<dbReference type="OrthoDB" id="5857104at2759"/>
<evidence type="ECO:0000313" key="6">
    <source>
        <dbReference type="Proteomes" id="UP000220797"/>
    </source>
</evidence>
<gene>
    <name evidence="5" type="ORF">PGAL8A_00406600</name>
</gene>
<name>A0A1J1GPJ7_PLAGA</name>
<dbReference type="InterPro" id="IPR038718">
    <property type="entry name" value="SNF2-like_sf"/>
</dbReference>
<feature type="domain" description="Helicase ATP-binding" evidence="3">
    <location>
        <begin position="675"/>
        <end position="840"/>
    </location>
</feature>
<dbReference type="EMBL" id="CVMV01000022">
    <property type="protein sequence ID" value="CRG94362.1"/>
    <property type="molecule type" value="Genomic_DNA"/>
</dbReference>
<dbReference type="GO" id="GO:0016787">
    <property type="term" value="F:hydrolase activity"/>
    <property type="evidence" value="ECO:0007669"/>
    <property type="project" value="UniProtKB-KW"/>
</dbReference>
<keyword evidence="1" id="KW-0378">Hydrolase</keyword>
<keyword evidence="5" id="KW-0067">ATP-binding</keyword>
<dbReference type="FunFam" id="3.40.50.300:FF:001923">
    <property type="entry name" value="DEAD/DEAH box helicase"/>
    <property type="match status" value="1"/>
</dbReference>
<dbReference type="CDD" id="cd18793">
    <property type="entry name" value="SF2_C_SNF"/>
    <property type="match status" value="1"/>
</dbReference>
<dbReference type="SMART" id="SM00490">
    <property type="entry name" value="HELICc"/>
    <property type="match status" value="1"/>
</dbReference>
<dbReference type="FunFam" id="3.40.50.10810:FF:000047">
    <property type="entry name" value="DEAD/DEAH box helicase"/>
    <property type="match status" value="1"/>
</dbReference>
<dbReference type="GeneID" id="39732596"/>
<dbReference type="PANTHER" id="PTHR10799">
    <property type="entry name" value="SNF2/RAD54 HELICASE FAMILY"/>
    <property type="match status" value="1"/>
</dbReference>
<dbReference type="Gene3D" id="3.40.50.10810">
    <property type="entry name" value="Tandem AAA-ATPase domain"/>
    <property type="match status" value="1"/>
</dbReference>
<dbReference type="VEuPathDB" id="PlasmoDB:PGAL8A_00406600"/>
<dbReference type="SUPFAM" id="SSF52540">
    <property type="entry name" value="P-loop containing nucleoside triphosphate hydrolases"/>
    <property type="match status" value="2"/>
</dbReference>